<evidence type="ECO:0000256" key="3">
    <source>
        <dbReference type="ARBA" id="ARBA00005840"/>
    </source>
</evidence>
<dbReference type="InterPro" id="IPR017562">
    <property type="entry name" value="Cyt_c_biogenesis_CcsA"/>
</dbReference>
<dbReference type="GO" id="GO:0017004">
    <property type="term" value="P:cytochrome complex assembly"/>
    <property type="evidence" value="ECO:0007669"/>
    <property type="project" value="UniProtKB-KW"/>
</dbReference>
<feature type="transmembrane region" description="Helical" evidence="10">
    <location>
        <begin position="245"/>
        <end position="267"/>
    </location>
</feature>
<organism evidence="12 13">
    <name type="scientific">Desulfoprunum benzoelyticum</name>
    <dbReference type="NCBI Taxonomy" id="1506996"/>
    <lineage>
        <taxon>Bacteria</taxon>
        <taxon>Pseudomonadati</taxon>
        <taxon>Thermodesulfobacteriota</taxon>
        <taxon>Desulfobulbia</taxon>
        <taxon>Desulfobulbales</taxon>
        <taxon>Desulfobulbaceae</taxon>
        <taxon>Desulfoprunum</taxon>
    </lineage>
</organism>
<dbReference type="GO" id="GO:0005886">
    <property type="term" value="C:plasma membrane"/>
    <property type="evidence" value="ECO:0007669"/>
    <property type="project" value="TreeGrafter"/>
</dbReference>
<evidence type="ECO:0000256" key="4">
    <source>
        <dbReference type="ARBA" id="ARBA00016463"/>
    </source>
</evidence>
<dbReference type="EMBL" id="JACHEO010000020">
    <property type="protein sequence ID" value="MBB5349173.1"/>
    <property type="molecule type" value="Genomic_DNA"/>
</dbReference>
<evidence type="ECO:0000313" key="12">
    <source>
        <dbReference type="EMBL" id="MBB5349173.1"/>
    </source>
</evidence>
<dbReference type="NCBIfam" id="TIGR03144">
    <property type="entry name" value="cytochr_II_ccsB"/>
    <property type="match status" value="1"/>
</dbReference>
<evidence type="ECO:0000256" key="9">
    <source>
        <dbReference type="ARBA" id="ARBA00023136"/>
    </source>
</evidence>
<evidence type="ECO:0000256" key="1">
    <source>
        <dbReference type="ARBA" id="ARBA00002442"/>
    </source>
</evidence>
<dbReference type="PANTHER" id="PTHR30071:SF1">
    <property type="entry name" value="CYTOCHROME B_B6 PROTEIN-RELATED"/>
    <property type="match status" value="1"/>
</dbReference>
<dbReference type="GO" id="GO:0020037">
    <property type="term" value="F:heme binding"/>
    <property type="evidence" value="ECO:0007669"/>
    <property type="project" value="InterPro"/>
</dbReference>
<comment type="function">
    <text evidence="1">Required for the export of heme to the periplasm for the biogenesis of c-type cytochromes.</text>
</comment>
<evidence type="ECO:0000313" key="13">
    <source>
        <dbReference type="Proteomes" id="UP000539642"/>
    </source>
</evidence>
<dbReference type="InterPro" id="IPR045062">
    <property type="entry name" value="Cyt_c_biogenesis_CcsA/CcmC"/>
</dbReference>
<feature type="domain" description="Cytochrome c assembly protein" evidence="11">
    <location>
        <begin position="75"/>
        <end position="271"/>
    </location>
</feature>
<feature type="transmembrane region" description="Helical" evidence="10">
    <location>
        <begin position="71"/>
        <end position="88"/>
    </location>
</feature>
<sequence>MSEISYLLFQAVMLVTFLACSTYSVFFVSQKNRVRKVARILLVSSGILQTLYILSRYQLVGHAPITSQHETVVVFAWATTWAYLSFRWRYTVKNFGAFVSLLIMFLLVLSSLASREVSELVPALQSWWLPVHAGVSLFGYGFLALAFCGGLMYLLQERELKSKRFGYFFPRLPSLEALDQLNSHCLTVGFVFLSLGIVSGSVWARQAWGTYWHWDPKETWSLITWFIYLIQIHQRFTAGWRGKRAAIMAILGFAAVAFTLWGVSYLLGGVHSYAR</sequence>
<feature type="transmembrane region" description="Helical" evidence="10">
    <location>
        <begin position="133"/>
        <end position="155"/>
    </location>
</feature>
<gene>
    <name evidence="12" type="ORF">HNQ81_002924</name>
</gene>
<name>A0A840UWA9_9BACT</name>
<dbReference type="PRINTS" id="PR01386">
    <property type="entry name" value="CCMCBIOGNSIS"/>
</dbReference>
<keyword evidence="7 10" id="KW-1133">Transmembrane helix</keyword>
<comment type="caution">
    <text evidence="12">The sequence shown here is derived from an EMBL/GenBank/DDBJ whole genome shotgun (WGS) entry which is preliminary data.</text>
</comment>
<proteinExistence type="inferred from homology"/>
<protein>
    <recommendedName>
        <fullName evidence="4">Heme exporter protein C</fullName>
    </recommendedName>
</protein>
<dbReference type="InterPro" id="IPR002541">
    <property type="entry name" value="Cyt_c_assembly"/>
</dbReference>
<feature type="transmembrane region" description="Helical" evidence="10">
    <location>
        <begin position="95"/>
        <end position="113"/>
    </location>
</feature>
<evidence type="ECO:0000256" key="2">
    <source>
        <dbReference type="ARBA" id="ARBA00004141"/>
    </source>
</evidence>
<keyword evidence="5 10" id="KW-0812">Transmembrane</keyword>
<keyword evidence="9 10" id="KW-0472">Membrane</keyword>
<evidence type="ECO:0000256" key="5">
    <source>
        <dbReference type="ARBA" id="ARBA00022692"/>
    </source>
</evidence>
<keyword evidence="6" id="KW-0201">Cytochrome c-type biogenesis</keyword>
<dbReference type="PANTHER" id="PTHR30071">
    <property type="entry name" value="HEME EXPORTER PROTEIN C"/>
    <property type="match status" value="1"/>
</dbReference>
<comment type="similarity">
    <text evidence="3">Belongs to the CcmC/CycZ/HelC family.</text>
</comment>
<feature type="transmembrane region" description="Helical" evidence="10">
    <location>
        <begin position="6"/>
        <end position="28"/>
    </location>
</feature>
<keyword evidence="13" id="KW-1185">Reference proteome</keyword>
<dbReference type="AlphaFoldDB" id="A0A840UWA9"/>
<feature type="transmembrane region" description="Helical" evidence="10">
    <location>
        <begin position="40"/>
        <end position="59"/>
    </location>
</feature>
<keyword evidence="8" id="KW-0793">Thylakoid</keyword>
<evidence type="ECO:0000256" key="6">
    <source>
        <dbReference type="ARBA" id="ARBA00022748"/>
    </source>
</evidence>
<evidence type="ECO:0000256" key="10">
    <source>
        <dbReference type="SAM" id="Phobius"/>
    </source>
</evidence>
<comment type="subcellular location">
    <subcellularLocation>
        <location evidence="2">Membrane</location>
        <topology evidence="2">Multi-pass membrane protein</topology>
    </subcellularLocation>
</comment>
<dbReference type="RefSeq" id="WP_183351980.1">
    <property type="nucleotide sequence ID" value="NZ_JACHEO010000020.1"/>
</dbReference>
<feature type="transmembrane region" description="Helical" evidence="10">
    <location>
        <begin position="181"/>
        <end position="204"/>
    </location>
</feature>
<evidence type="ECO:0000256" key="7">
    <source>
        <dbReference type="ARBA" id="ARBA00022989"/>
    </source>
</evidence>
<evidence type="ECO:0000259" key="11">
    <source>
        <dbReference type="Pfam" id="PF01578"/>
    </source>
</evidence>
<accession>A0A840UWA9</accession>
<dbReference type="InterPro" id="IPR003557">
    <property type="entry name" value="Cyt_c_biogenesis_CcmC"/>
</dbReference>
<dbReference type="Pfam" id="PF01578">
    <property type="entry name" value="Cytochrom_C_asm"/>
    <property type="match status" value="1"/>
</dbReference>
<reference evidence="12 13" key="1">
    <citation type="submission" date="2020-08" db="EMBL/GenBank/DDBJ databases">
        <title>Genomic Encyclopedia of Type Strains, Phase IV (KMG-IV): sequencing the most valuable type-strain genomes for metagenomic binning, comparative biology and taxonomic classification.</title>
        <authorList>
            <person name="Goeker M."/>
        </authorList>
    </citation>
    <scope>NUCLEOTIDE SEQUENCE [LARGE SCALE GENOMIC DNA]</scope>
    <source>
        <strain evidence="12 13">DSM 28570</strain>
    </source>
</reference>
<dbReference type="Proteomes" id="UP000539642">
    <property type="component" value="Unassembled WGS sequence"/>
</dbReference>
<evidence type="ECO:0000256" key="8">
    <source>
        <dbReference type="ARBA" id="ARBA00023078"/>
    </source>
</evidence>
<dbReference type="GO" id="GO:0015232">
    <property type="term" value="F:heme transmembrane transporter activity"/>
    <property type="evidence" value="ECO:0007669"/>
    <property type="project" value="InterPro"/>
</dbReference>